<dbReference type="AlphaFoldDB" id="A0A540VQA4"/>
<organism evidence="2 3">
    <name type="scientific">Spiribacter salinus</name>
    <dbReference type="NCBI Taxonomy" id="1335746"/>
    <lineage>
        <taxon>Bacteria</taxon>
        <taxon>Pseudomonadati</taxon>
        <taxon>Pseudomonadota</taxon>
        <taxon>Gammaproteobacteria</taxon>
        <taxon>Chromatiales</taxon>
        <taxon>Ectothiorhodospiraceae</taxon>
        <taxon>Spiribacter</taxon>
    </lineage>
</organism>
<reference evidence="2 3" key="1">
    <citation type="submission" date="2019-06" db="EMBL/GenBank/DDBJ databases">
        <title>Metagenome assembled Genome of Spiribacter salinus SL48-SHIP from the microbial mat of Salt Lake 48 (Novosibirsk region, Russia).</title>
        <authorList>
            <person name="Shipova A."/>
            <person name="Rozanov A.S."/>
            <person name="Bryanskaya A.V."/>
            <person name="Peltek S.E."/>
        </authorList>
    </citation>
    <scope>NUCLEOTIDE SEQUENCE [LARGE SCALE GENOMIC DNA]</scope>
    <source>
        <strain evidence="2">SL48-SHIP-2</strain>
    </source>
</reference>
<feature type="region of interest" description="Disordered" evidence="1">
    <location>
        <begin position="65"/>
        <end position="93"/>
    </location>
</feature>
<dbReference type="EMBL" id="VIFK01000117">
    <property type="protein sequence ID" value="TQE98908.1"/>
    <property type="molecule type" value="Genomic_DNA"/>
</dbReference>
<proteinExistence type="predicted"/>
<accession>A0A540VQA4</accession>
<evidence type="ECO:0000313" key="3">
    <source>
        <dbReference type="Proteomes" id="UP000315400"/>
    </source>
</evidence>
<name>A0A540VQA4_9GAMM</name>
<comment type="caution">
    <text evidence="2">The sequence shown here is derived from an EMBL/GenBank/DDBJ whole genome shotgun (WGS) entry which is preliminary data.</text>
</comment>
<dbReference type="Proteomes" id="UP000315400">
    <property type="component" value="Unassembled WGS sequence"/>
</dbReference>
<evidence type="ECO:0000256" key="1">
    <source>
        <dbReference type="SAM" id="MobiDB-lite"/>
    </source>
</evidence>
<evidence type="ECO:0000313" key="2">
    <source>
        <dbReference type="EMBL" id="TQE98908.1"/>
    </source>
</evidence>
<feature type="region of interest" description="Disordered" evidence="1">
    <location>
        <begin position="1"/>
        <end position="26"/>
    </location>
</feature>
<sequence>MARPGGGLQSYALSIDYDPGEDPSTATWAESTTVIADNTELGAPSVSTVDRLDGSQRKTAAQFNYQFHDEDTESEAVQQARDVDDNSDSADAGSPVWLRVTYLNGDTVIIGGATGGRAYTIPVPLAAFDGVGGEIVVWSRGTQRTDDVEYSADAV</sequence>
<protein>
    <submittedName>
        <fullName evidence="2">Uncharacterized protein</fullName>
    </submittedName>
</protein>
<gene>
    <name evidence="2" type="ORF">FKY71_11385</name>
</gene>